<name>A0ACB7YHI6_9ERIC</name>
<evidence type="ECO:0000313" key="1">
    <source>
        <dbReference type="EMBL" id="KAH7852878.1"/>
    </source>
</evidence>
<comment type="caution">
    <text evidence="1">The sequence shown here is derived from an EMBL/GenBank/DDBJ whole genome shotgun (WGS) entry which is preliminary data.</text>
</comment>
<organism evidence="1 2">
    <name type="scientific">Vaccinium darrowii</name>
    <dbReference type="NCBI Taxonomy" id="229202"/>
    <lineage>
        <taxon>Eukaryota</taxon>
        <taxon>Viridiplantae</taxon>
        <taxon>Streptophyta</taxon>
        <taxon>Embryophyta</taxon>
        <taxon>Tracheophyta</taxon>
        <taxon>Spermatophyta</taxon>
        <taxon>Magnoliopsida</taxon>
        <taxon>eudicotyledons</taxon>
        <taxon>Gunneridae</taxon>
        <taxon>Pentapetalae</taxon>
        <taxon>asterids</taxon>
        <taxon>Ericales</taxon>
        <taxon>Ericaceae</taxon>
        <taxon>Vaccinioideae</taxon>
        <taxon>Vaccinieae</taxon>
        <taxon>Vaccinium</taxon>
    </lineage>
</organism>
<protein>
    <submittedName>
        <fullName evidence="1">Uncharacterized protein</fullName>
    </submittedName>
</protein>
<sequence>MLLGKRPRPEFTLDLNIGEGKQPSDPFNGGAGVGGRAASADSADLSNAALFLKYCSLCKRRLFPGRDIYMYRGDMAFCSEECREEKIIQDERQDNCSFAGRGCRLEAAASSCKWPFRWEGLTTQSTAYPNPNIPVSPQKVSTEVLSENMGCSKDGRNLSASRQGFFMEGHVSESSNLTFPTCSDAAAPSQPIATIIHTSPAIPHVIPNLTGGSSETFKLGGQSTQSTAYPNHNSLVLPQPQIALTKIRSENMGSSEDCRASQQEPLEGHVYVSISSKVPTCSGPSPSQQPMPTTPYTMHRIPHVMPPLTSSQDVSSVKLKATYRDTIIEFQLPLTFGIIELKEEVALILKLEHDSFNVKYKDKEGDWSLVPCDKDLRNYLQLFSSSVNPVIRLLVVDKDANLTNFDPMALKQPATFVESGIDPDNYGIISHLLRFASKKEIYKKAGKAWTRSISSIPELKNILLSTPNRSLIAIQDIDHCAGMLPNLKNELTVSCLLKFIDGLFLRCGGERIIIFTTNHRERHDAALLSLGDMDIYIPASSTQPIALPAGGDITQLESSEQKSLVDFDATNNREYHSVVLVSSSKYNNMREASKRQCITKIVLSLVDPMIGISSTDFDAPKNGAHLARACQSGPIMSNSEKKNTGEGLNRDFLTKSVLSLDDSTKRNSLPDFDATGNKAHLLIAYQSGPVVSRLENKNCGEALKGACITKSIIGLEDLQHHSVGRRDDAVKSFSTIYDPGIHTTDSLAQKSFECCVRKEKSPYLPQLVQINAVEPRLTKLPRYSGGSFAKSASSSLWPIGLPDGRHIVVLDPLEQSTKNVAHAARVDQCSPTVSLLEKKMLRKTLKRKCRPMSVIFEIHQQHFDRKCEGSAKSFHATCISKKHGTNQVSTLKRIHKQHMIHQWPFRHKWATRKRYSAGHKRSFQVRGVSMNEKLDSRLQFIHMSQCAKADESGPTVSNSEKGSLREALKCDSLTNTRSLNDLRERFGARRKDAAKGLCDSLALKSFEVLDNLPLGEQSNCIRNLARRRTLTHKHCVRLKKSQDLQQSLLSDCSGELAAQAALGLSDGGHIPSRPEKKIMRKTLKRKSRTMSVLSLEDHQQHVGRRWEDVAKFLGAKRICRQLAIDHKPTEKRILRQHGTRRCQFKKSAIDLPDRGHILSLSKKKIVRKTLKRKCRNMSVLRSEYHQHVDSKWDDAVKSLRAKHIYRQLVIYRVSIAKRIRRQHGFHRWPFQQNWATLKGYFLGGERPVDVISLSMDGKLVSRVQLIHISWLGRFSPWPPALSTGEIVGPPLALSSSQLPSTSNRAHLGGQDRSGSTTSHSQNERTRDQPESRKRKIKNLTIEDLRPYVGLTRADAARKFQMSETTFKRQCRRLKIEQWPKLPPGEEILKPPDPPGRNAGQIGMVNEFGHLPEPIEVSRPPDSRERNTGQTEGENDVVVHVHVQNHLQDYFDSPIGWFEDDSTDLQNVMQGIEVDQVIDEPLLSSAYPNPNPDVFLQPQVALTQMVSGHMGIPNNRRNSLASPAETHFEGHGAVSSNHCSNPNPDVFLQPQVALTQMVSGNMGIPNNQRNSLASPAETRLVGHGAVFSNHCLNPNPDVFLQPQVALTHMVSGNMGIPNNLRNSLASPPETRLEGHGSVSSNHCPNPNPIVFLQPQVALTHMASGHMGIPNNQRNSLSSPAETRLEGHGTVSSNQAMIQPMSTLPQMTPPSTSSEDTSSVMLKVYGLRKIIIFPFPLASGINELKGEVAMRLDLQKDSFDMNYKDDEGENIFIPLDKDLRYYLTKRTSSVNSVIKLWVVNNDANPTNLCGSCGGSLMR</sequence>
<dbReference type="Proteomes" id="UP000828048">
    <property type="component" value="Chromosome 8"/>
</dbReference>
<gene>
    <name evidence="1" type="ORF">Vadar_030438</name>
</gene>
<proteinExistence type="predicted"/>
<keyword evidence="2" id="KW-1185">Reference proteome</keyword>
<evidence type="ECO:0000313" key="2">
    <source>
        <dbReference type="Proteomes" id="UP000828048"/>
    </source>
</evidence>
<accession>A0ACB7YHI6</accession>
<reference evidence="1 2" key="1">
    <citation type="journal article" date="2021" name="Hortic Res">
        <title>High-quality reference genome and annotation aids understanding of berry development for evergreen blueberry (Vaccinium darrowii).</title>
        <authorList>
            <person name="Yu J."/>
            <person name="Hulse-Kemp A.M."/>
            <person name="Babiker E."/>
            <person name="Staton M."/>
        </authorList>
    </citation>
    <scope>NUCLEOTIDE SEQUENCE [LARGE SCALE GENOMIC DNA]</scope>
    <source>
        <strain evidence="2">cv. NJ 8807/NJ 8810</strain>
        <tissue evidence="1">Young leaf</tissue>
    </source>
</reference>
<dbReference type="EMBL" id="CM037158">
    <property type="protein sequence ID" value="KAH7852878.1"/>
    <property type="molecule type" value="Genomic_DNA"/>
</dbReference>